<evidence type="ECO:0000256" key="1">
    <source>
        <dbReference type="SAM" id="MobiDB-lite"/>
    </source>
</evidence>
<keyword evidence="3" id="KW-1185">Reference proteome</keyword>
<accession>A0A811NMQ8</accession>
<dbReference type="AlphaFoldDB" id="A0A811NMQ8"/>
<sequence>MDVNPLFEFNQSDADSSSSGSSVSYEASFDAPVLPTPTAAVLQTVNIKTHIPVELNLAESNYTEWRCFFDAFIGKFGLGSHLSSPPTIDNRRDPDWVMKDQCILSWLYNSMAKDVRAIVRVPKATAYSIWNAGDMDITTYTGKLKQLSDALRDVGQPVCETSQVLNMLRGLSSKYRHTVPVITAKNPPHTFLSARSYLLLEEQYDKEQAKSAHHQALLATVGTRSTSAVFGDSGSSSASKPSVPATASAPRSDRAPKKKGRGRGQGSGSGTTSTARPQAPAWVPGLNPWTGMVQA</sequence>
<dbReference type="PANTHER" id="PTHR47481:SF31">
    <property type="entry name" value="OS01G0873500 PROTEIN"/>
    <property type="match status" value="1"/>
</dbReference>
<evidence type="ECO:0000313" key="3">
    <source>
        <dbReference type="Proteomes" id="UP000604825"/>
    </source>
</evidence>
<evidence type="ECO:0008006" key="4">
    <source>
        <dbReference type="Google" id="ProtNLM"/>
    </source>
</evidence>
<comment type="caution">
    <text evidence="2">The sequence shown here is derived from an EMBL/GenBank/DDBJ whole genome shotgun (WGS) entry which is preliminary data.</text>
</comment>
<proteinExistence type="predicted"/>
<dbReference type="Proteomes" id="UP000604825">
    <property type="component" value="Unassembled WGS sequence"/>
</dbReference>
<dbReference type="PANTHER" id="PTHR47481">
    <property type="match status" value="1"/>
</dbReference>
<gene>
    <name evidence="2" type="ORF">NCGR_LOCUS16128</name>
</gene>
<feature type="compositionally biased region" description="Low complexity" evidence="1">
    <location>
        <begin position="228"/>
        <end position="249"/>
    </location>
</feature>
<protein>
    <recommendedName>
        <fullName evidence="4">Retrotransposon Copia-like N-terminal domain-containing protein</fullName>
    </recommendedName>
</protein>
<feature type="region of interest" description="Disordered" evidence="1">
    <location>
        <begin position="228"/>
        <end position="295"/>
    </location>
</feature>
<dbReference type="EMBL" id="CAJGYO010000004">
    <property type="protein sequence ID" value="CAD6223733.1"/>
    <property type="molecule type" value="Genomic_DNA"/>
</dbReference>
<dbReference type="OrthoDB" id="5544992at2759"/>
<organism evidence="2 3">
    <name type="scientific">Miscanthus lutarioriparius</name>
    <dbReference type="NCBI Taxonomy" id="422564"/>
    <lineage>
        <taxon>Eukaryota</taxon>
        <taxon>Viridiplantae</taxon>
        <taxon>Streptophyta</taxon>
        <taxon>Embryophyta</taxon>
        <taxon>Tracheophyta</taxon>
        <taxon>Spermatophyta</taxon>
        <taxon>Magnoliopsida</taxon>
        <taxon>Liliopsida</taxon>
        <taxon>Poales</taxon>
        <taxon>Poaceae</taxon>
        <taxon>PACMAD clade</taxon>
        <taxon>Panicoideae</taxon>
        <taxon>Andropogonodae</taxon>
        <taxon>Andropogoneae</taxon>
        <taxon>Saccharinae</taxon>
        <taxon>Miscanthus</taxon>
    </lineage>
</organism>
<name>A0A811NMQ8_9POAL</name>
<reference evidence="2" key="1">
    <citation type="submission" date="2020-10" db="EMBL/GenBank/DDBJ databases">
        <authorList>
            <person name="Han B."/>
            <person name="Lu T."/>
            <person name="Zhao Q."/>
            <person name="Huang X."/>
            <person name="Zhao Y."/>
        </authorList>
    </citation>
    <scope>NUCLEOTIDE SEQUENCE</scope>
</reference>
<evidence type="ECO:0000313" key="2">
    <source>
        <dbReference type="EMBL" id="CAD6223733.1"/>
    </source>
</evidence>